<accession>A0A9Q3W471</accession>
<dbReference type="KEGG" id="axe:P40_20545"/>
<dbReference type="AlphaFoldDB" id="A0A9Q3W471"/>
<dbReference type="InterPro" id="IPR001753">
    <property type="entry name" value="Enoyl-CoA_hydra/iso"/>
</dbReference>
<sequence length="255" mass="27355">MTSEALVDYRVNGAVAIVKMNRPDALNAFNIPLREALLAALNEAEQDDRVKVVVLGSTGRAFSAGADLMESPENKPSVIETLLDGYRPLLEKISTMPLPVIGMAPGVAAGVGAAVLMACDLVLMAEEARIYMAFSHIGLVPDGGATWFLYQHLGYQRAFQLIVEGGSLDSQRCLALGIANQVLPVDQLEERALEWGGQLAQRSPLATAEAKRLLRAAATSSYAETYQQEAVAQHRCIASPESKAAVEAFKTKSKK</sequence>
<keyword evidence="1" id="KW-0472">Membrane</keyword>
<dbReference type="Gene3D" id="3.90.226.10">
    <property type="entry name" value="2-enoyl-CoA Hydratase, Chain A, domain 1"/>
    <property type="match status" value="1"/>
</dbReference>
<dbReference type="Proteomes" id="UP001107961">
    <property type="component" value="Unassembled WGS sequence"/>
</dbReference>
<evidence type="ECO:0000256" key="1">
    <source>
        <dbReference type="SAM" id="Phobius"/>
    </source>
</evidence>
<gene>
    <name evidence="2" type="ORF">LZG35_05290</name>
</gene>
<protein>
    <submittedName>
        <fullName evidence="2">Enoyl-CoA hydratase/isomerase family protein</fullName>
    </submittedName>
</protein>
<keyword evidence="3" id="KW-1185">Reference proteome</keyword>
<keyword evidence="1" id="KW-1133">Transmembrane helix</keyword>
<dbReference type="GO" id="GO:0006635">
    <property type="term" value="P:fatty acid beta-oxidation"/>
    <property type="evidence" value="ECO:0007669"/>
    <property type="project" value="TreeGrafter"/>
</dbReference>
<keyword evidence="1" id="KW-0812">Transmembrane</keyword>
<organism evidence="2 3">
    <name type="scientific">Alloalcanivorax xenomutans</name>
    <dbReference type="NCBI Taxonomy" id="1094342"/>
    <lineage>
        <taxon>Bacteria</taxon>
        <taxon>Pseudomonadati</taxon>
        <taxon>Pseudomonadota</taxon>
        <taxon>Gammaproteobacteria</taxon>
        <taxon>Oceanospirillales</taxon>
        <taxon>Alcanivoracaceae</taxon>
        <taxon>Alloalcanivorax</taxon>
    </lineage>
</organism>
<dbReference type="RefSeq" id="WP_022994740.1">
    <property type="nucleotide sequence ID" value="NZ_CP012331.1"/>
</dbReference>
<dbReference type="InterPro" id="IPR029045">
    <property type="entry name" value="ClpP/crotonase-like_dom_sf"/>
</dbReference>
<dbReference type="GeneID" id="94688706"/>
<dbReference type="PANTHER" id="PTHR11941:SF133">
    <property type="entry name" value="1,2-EPOXYPHENYLACETYL-COA ISOMERASE"/>
    <property type="match status" value="1"/>
</dbReference>
<dbReference type="CDD" id="cd06558">
    <property type="entry name" value="crotonase-like"/>
    <property type="match status" value="1"/>
</dbReference>
<dbReference type="GO" id="GO:0003824">
    <property type="term" value="F:catalytic activity"/>
    <property type="evidence" value="ECO:0007669"/>
    <property type="project" value="UniProtKB-ARBA"/>
</dbReference>
<proteinExistence type="predicted"/>
<dbReference type="EMBL" id="JAJVKT010000005">
    <property type="protein sequence ID" value="MCE7508042.1"/>
    <property type="molecule type" value="Genomic_DNA"/>
</dbReference>
<dbReference type="SUPFAM" id="SSF52096">
    <property type="entry name" value="ClpP/crotonase"/>
    <property type="match status" value="1"/>
</dbReference>
<evidence type="ECO:0000313" key="3">
    <source>
        <dbReference type="Proteomes" id="UP001107961"/>
    </source>
</evidence>
<evidence type="ECO:0000313" key="2">
    <source>
        <dbReference type="EMBL" id="MCE7508042.1"/>
    </source>
</evidence>
<comment type="caution">
    <text evidence="2">The sequence shown here is derived from an EMBL/GenBank/DDBJ whole genome shotgun (WGS) entry which is preliminary data.</text>
</comment>
<name>A0A9Q3W471_9GAMM</name>
<feature type="transmembrane region" description="Helical" evidence="1">
    <location>
        <begin position="130"/>
        <end position="150"/>
    </location>
</feature>
<dbReference type="Pfam" id="PF00378">
    <property type="entry name" value="ECH_1"/>
    <property type="match status" value="1"/>
</dbReference>
<feature type="transmembrane region" description="Helical" evidence="1">
    <location>
        <begin position="100"/>
        <end position="124"/>
    </location>
</feature>
<reference evidence="2" key="1">
    <citation type="submission" date="2022-01" db="EMBL/GenBank/DDBJ databases">
        <authorList>
            <person name="Karlyshev A.V."/>
            <person name="Jaspars M."/>
        </authorList>
    </citation>
    <scope>NUCLEOTIDE SEQUENCE</scope>
    <source>
        <strain evidence="2">AGSA3-2</strain>
    </source>
</reference>
<dbReference type="PANTHER" id="PTHR11941">
    <property type="entry name" value="ENOYL-COA HYDRATASE-RELATED"/>
    <property type="match status" value="1"/>
</dbReference>